<protein>
    <submittedName>
        <fullName evidence="3">Uncharacterized protein</fullName>
    </submittedName>
</protein>
<feature type="signal peptide" evidence="2">
    <location>
        <begin position="1"/>
        <end position="20"/>
    </location>
</feature>
<evidence type="ECO:0000313" key="3">
    <source>
        <dbReference type="EMBL" id="RHZ83078.1"/>
    </source>
</evidence>
<feature type="chain" id="PRO_5017485546" evidence="2">
    <location>
        <begin position="21"/>
        <end position="95"/>
    </location>
</feature>
<sequence length="95" mass="10894">MKTAIIFLLLLFSTFTFITAHSNLMNPSDDENTKDLLFLISGNNVKDSLRVLSQFLSISCISFYFGLFYLLVYSKFCNCSRSTLIRNLQKIYNGV</sequence>
<keyword evidence="4" id="KW-1185">Reference proteome</keyword>
<name>A0A397J8I3_9GLOM</name>
<keyword evidence="1" id="KW-0472">Membrane</keyword>
<reference evidence="3 4" key="1">
    <citation type="submission" date="2018-08" db="EMBL/GenBank/DDBJ databases">
        <title>Genome and evolution of the arbuscular mycorrhizal fungus Diversispora epigaea (formerly Glomus versiforme) and its bacterial endosymbionts.</title>
        <authorList>
            <person name="Sun X."/>
            <person name="Fei Z."/>
            <person name="Harrison M."/>
        </authorList>
    </citation>
    <scope>NUCLEOTIDE SEQUENCE [LARGE SCALE GENOMIC DNA]</scope>
    <source>
        <strain evidence="3 4">IT104</strain>
    </source>
</reference>
<accession>A0A397J8I3</accession>
<dbReference type="AlphaFoldDB" id="A0A397J8I3"/>
<dbReference type="EMBL" id="PQFF01000092">
    <property type="protein sequence ID" value="RHZ83078.1"/>
    <property type="molecule type" value="Genomic_DNA"/>
</dbReference>
<keyword evidence="1" id="KW-1133">Transmembrane helix</keyword>
<feature type="transmembrane region" description="Helical" evidence="1">
    <location>
        <begin position="51"/>
        <end position="72"/>
    </location>
</feature>
<comment type="caution">
    <text evidence="3">The sequence shown here is derived from an EMBL/GenBank/DDBJ whole genome shotgun (WGS) entry which is preliminary data.</text>
</comment>
<evidence type="ECO:0000256" key="1">
    <source>
        <dbReference type="SAM" id="Phobius"/>
    </source>
</evidence>
<evidence type="ECO:0000313" key="4">
    <source>
        <dbReference type="Proteomes" id="UP000266861"/>
    </source>
</evidence>
<keyword evidence="1" id="KW-0812">Transmembrane</keyword>
<proteinExistence type="predicted"/>
<keyword evidence="2" id="KW-0732">Signal</keyword>
<organism evidence="3 4">
    <name type="scientific">Diversispora epigaea</name>
    <dbReference type="NCBI Taxonomy" id="1348612"/>
    <lineage>
        <taxon>Eukaryota</taxon>
        <taxon>Fungi</taxon>
        <taxon>Fungi incertae sedis</taxon>
        <taxon>Mucoromycota</taxon>
        <taxon>Glomeromycotina</taxon>
        <taxon>Glomeromycetes</taxon>
        <taxon>Diversisporales</taxon>
        <taxon>Diversisporaceae</taxon>
        <taxon>Diversispora</taxon>
    </lineage>
</organism>
<gene>
    <name evidence="3" type="ORF">Glove_99g107</name>
</gene>
<dbReference type="Proteomes" id="UP000266861">
    <property type="component" value="Unassembled WGS sequence"/>
</dbReference>
<evidence type="ECO:0000256" key="2">
    <source>
        <dbReference type="SAM" id="SignalP"/>
    </source>
</evidence>